<feature type="compositionally biased region" description="Basic and acidic residues" evidence="6">
    <location>
        <begin position="691"/>
        <end position="701"/>
    </location>
</feature>
<dbReference type="GO" id="GO:0051082">
    <property type="term" value="F:unfolded protein binding"/>
    <property type="evidence" value="ECO:0007669"/>
    <property type="project" value="InterPro"/>
</dbReference>
<dbReference type="RefSeq" id="XP_001738836.1">
    <property type="nucleotide sequence ID" value="XM_001738784.1"/>
</dbReference>
<dbReference type="EMBL" id="DS549795">
    <property type="protein sequence ID" value="EDR24800.1"/>
    <property type="molecule type" value="Genomic_DNA"/>
</dbReference>
<feature type="binding site" evidence="5">
    <location>
        <position position="112"/>
    </location>
    <ligand>
        <name>ATP</name>
        <dbReference type="ChEBI" id="CHEBI:30616"/>
    </ligand>
</feature>
<keyword evidence="3 5" id="KW-0067">ATP-binding</keyword>
<dbReference type="PRINTS" id="PR00775">
    <property type="entry name" value="HEATSHOCK90"/>
</dbReference>
<dbReference type="GO" id="GO:0016853">
    <property type="term" value="F:isomerase activity"/>
    <property type="evidence" value="ECO:0007669"/>
    <property type="project" value="UniProtKB-KW"/>
</dbReference>
<feature type="chain" id="PRO_5002749373" evidence="7">
    <location>
        <begin position="17"/>
        <end position="715"/>
    </location>
</feature>
<dbReference type="GeneID" id="5883939"/>
<feature type="binding site" evidence="5">
    <location>
        <begin position="134"/>
        <end position="139"/>
    </location>
    <ligand>
        <name>ATP</name>
        <dbReference type="ChEBI" id="CHEBI:30616"/>
    </ligand>
</feature>
<dbReference type="InterPro" id="IPR020568">
    <property type="entry name" value="Ribosomal_Su5_D2-typ_SF"/>
</dbReference>
<dbReference type="Gene3D" id="1.20.120.790">
    <property type="entry name" value="Heat shock protein 90, C-terminal domain"/>
    <property type="match status" value="1"/>
</dbReference>
<evidence type="ECO:0000313" key="8">
    <source>
        <dbReference type="EMBL" id="EDR24800.1"/>
    </source>
</evidence>
<dbReference type="GO" id="GO:0016887">
    <property type="term" value="F:ATP hydrolysis activity"/>
    <property type="evidence" value="ECO:0007669"/>
    <property type="project" value="InterPro"/>
</dbReference>
<proteinExistence type="inferred from homology"/>
<comment type="similarity">
    <text evidence="1">Belongs to the heat shock protein 90 family.</text>
</comment>
<dbReference type="CDD" id="cd16927">
    <property type="entry name" value="HATPase_Hsp90-like"/>
    <property type="match status" value="1"/>
</dbReference>
<feature type="binding site" evidence="5">
    <location>
        <position position="47"/>
    </location>
    <ligand>
        <name>ATP</name>
        <dbReference type="ChEBI" id="CHEBI:30616"/>
    </ligand>
</feature>
<keyword evidence="8" id="KW-0413">Isomerase</keyword>
<feature type="binding site" evidence="5">
    <location>
        <position position="188"/>
    </location>
    <ligand>
        <name>ATP</name>
        <dbReference type="ChEBI" id="CHEBI:30616"/>
    </ligand>
</feature>
<evidence type="ECO:0000256" key="5">
    <source>
        <dbReference type="PIRSR" id="PIRSR002583-1"/>
    </source>
</evidence>
<feature type="signal peptide" evidence="7">
    <location>
        <begin position="1"/>
        <end position="16"/>
    </location>
</feature>
<dbReference type="Proteomes" id="UP000008076">
    <property type="component" value="Unassembled WGS sequence"/>
</dbReference>
<evidence type="ECO:0000256" key="6">
    <source>
        <dbReference type="SAM" id="MobiDB-lite"/>
    </source>
</evidence>
<dbReference type="GO" id="GO:0005524">
    <property type="term" value="F:ATP binding"/>
    <property type="evidence" value="ECO:0007669"/>
    <property type="project" value="UniProtKB-KW"/>
</dbReference>
<gene>
    <name evidence="8" type="ORF">EDI_221760</name>
</gene>
<dbReference type="eggNOG" id="KOG0019">
    <property type="taxonomic scope" value="Eukaryota"/>
</dbReference>
<organism evidence="9">
    <name type="scientific">Entamoeba dispar (strain ATCC PRA-260 / SAW760)</name>
    <dbReference type="NCBI Taxonomy" id="370354"/>
    <lineage>
        <taxon>Eukaryota</taxon>
        <taxon>Amoebozoa</taxon>
        <taxon>Evosea</taxon>
        <taxon>Archamoebae</taxon>
        <taxon>Mastigamoebida</taxon>
        <taxon>Entamoebidae</taxon>
        <taxon>Entamoeba</taxon>
    </lineage>
</organism>
<dbReference type="Gene3D" id="3.40.50.11260">
    <property type="match status" value="1"/>
</dbReference>
<dbReference type="InterPro" id="IPR037196">
    <property type="entry name" value="HSP90_C"/>
</dbReference>
<feature type="binding site" evidence="5">
    <location>
        <position position="51"/>
    </location>
    <ligand>
        <name>ATP</name>
        <dbReference type="ChEBI" id="CHEBI:30616"/>
    </ligand>
</feature>
<dbReference type="FunFam" id="3.30.565.10:FF:000005">
    <property type="entry name" value="Heat shock protein 90"/>
    <property type="match status" value="1"/>
</dbReference>
<dbReference type="SUPFAM" id="SSF55874">
    <property type="entry name" value="ATPase domain of HSP90 chaperone/DNA topoisomerase II/histidine kinase"/>
    <property type="match status" value="1"/>
</dbReference>
<dbReference type="PROSITE" id="PS00298">
    <property type="entry name" value="HSP90"/>
    <property type="match status" value="1"/>
</dbReference>
<dbReference type="FunFam" id="3.30.230.80:FF:000013">
    <property type="entry name" value="Heat shock protein Hsp90"/>
    <property type="match status" value="1"/>
</dbReference>
<dbReference type="HAMAP" id="MF_00505">
    <property type="entry name" value="HSP90"/>
    <property type="match status" value="1"/>
</dbReference>
<accession>B0EKY0</accession>
<evidence type="ECO:0000313" key="9">
    <source>
        <dbReference type="Proteomes" id="UP000008076"/>
    </source>
</evidence>
<keyword evidence="7" id="KW-0732">Signal</keyword>
<dbReference type="EC" id="5.99.1.3" evidence="8"/>
<dbReference type="GO" id="GO:0140662">
    <property type="term" value="F:ATP-dependent protein folding chaperone"/>
    <property type="evidence" value="ECO:0007669"/>
    <property type="project" value="InterPro"/>
</dbReference>
<protein>
    <submittedName>
        <fullName evidence="8">Endoplasmin, putative</fullName>
        <ecNumber evidence="8">5.99.1.3</ecNumber>
    </submittedName>
</protein>
<keyword evidence="9" id="KW-1185">Reference proteome</keyword>
<dbReference type="InterPro" id="IPR019805">
    <property type="entry name" value="Heat_shock_protein_90_CS"/>
</dbReference>
<dbReference type="VEuPathDB" id="AmoebaDB:EDI_221760"/>
<keyword evidence="2 5" id="KW-0547">Nucleotide-binding</keyword>
<dbReference type="InterPro" id="IPR020575">
    <property type="entry name" value="Hsp90_N"/>
</dbReference>
<dbReference type="Pfam" id="PF13589">
    <property type="entry name" value="HATPase_c_3"/>
    <property type="match status" value="1"/>
</dbReference>
<evidence type="ECO:0000256" key="7">
    <source>
        <dbReference type="SAM" id="SignalP"/>
    </source>
</evidence>
<name>B0EKY0_ENTDS</name>
<dbReference type="AlphaFoldDB" id="B0EKY0"/>
<dbReference type="InterPro" id="IPR036890">
    <property type="entry name" value="HATPase_C_sf"/>
</dbReference>
<evidence type="ECO:0000256" key="4">
    <source>
        <dbReference type="ARBA" id="ARBA00023186"/>
    </source>
</evidence>
<dbReference type="InterPro" id="IPR001404">
    <property type="entry name" value="Hsp90_fam"/>
</dbReference>
<reference evidence="9" key="1">
    <citation type="submission" date="2007-12" db="EMBL/GenBank/DDBJ databases">
        <title>Annotation of Entamoeba dispar SAW760.</title>
        <authorList>
            <person name="Lorenzi H."/>
            <person name="Inman J."/>
            <person name="Schobel S."/>
            <person name="Amedeo P."/>
            <person name="Caler E."/>
        </authorList>
    </citation>
    <scope>NUCLEOTIDE SEQUENCE [LARGE SCALE GENOMIC DNA]</scope>
    <source>
        <strain evidence="9">ATCC PRA-260 / SAW760</strain>
    </source>
</reference>
<feature type="region of interest" description="Disordered" evidence="6">
    <location>
        <begin position="240"/>
        <end position="260"/>
    </location>
</feature>
<dbReference type="SUPFAM" id="SSF54211">
    <property type="entry name" value="Ribosomal protein S5 domain 2-like"/>
    <property type="match status" value="1"/>
</dbReference>
<feature type="binding site" evidence="5">
    <location>
        <position position="397"/>
    </location>
    <ligand>
        <name>ATP</name>
        <dbReference type="ChEBI" id="CHEBI:30616"/>
    </ligand>
</feature>
<evidence type="ECO:0000256" key="2">
    <source>
        <dbReference type="ARBA" id="ARBA00022741"/>
    </source>
</evidence>
<dbReference type="SUPFAM" id="SSF110942">
    <property type="entry name" value="HSP90 C-terminal domain"/>
    <property type="match status" value="1"/>
</dbReference>
<dbReference type="Gene3D" id="3.30.230.80">
    <property type="match status" value="1"/>
</dbReference>
<feature type="binding site" evidence="5">
    <location>
        <position position="93"/>
    </location>
    <ligand>
        <name>ATP</name>
        <dbReference type="ChEBI" id="CHEBI:30616"/>
    </ligand>
</feature>
<sequence length="715" mass="81418">MLVFVTLLLLLLGVSAQEKRTFDVEVSRLMHLIIHSLYTNKEIFLRELISNASDALDKLRFICITDKTLNIDPSSFKIRIGIDADKGAIYIIDNGIGMTKEELAKNLGTIAKSGTAEFIKKLEAAEDNKNLIGQFGVGFYSSFLVAENVTVISRKAGSEESYAWESNGDGFVVRELKEDETPMEEQGTKIILGLKDKYFLDTNVLKDLVKKYSEFIQFPIEMEITKKEEEEVEDTEAMRQEAEEKAKKRIEEGETSKTEEELIEEELKNVEVKHKFITKNITSWEPINVNKPIWMRSDVTDEEYNQFYKALTKDTKDPLAKIHFNTEGDSVFRALLYIPAEGPNPFAPKDPEKLKQMLRLYVRRVFVSGDFYTTLPDYLTFIRGVIDSDDIPLNVGRELIQENRHIDRIKRKVVRKVLQLIQDLSENNSTVFEAFMKEYSVQMKIGAITDVPNRGRIAKLLRYYSSVSGNETMSFQDYIGRLKENQTEIYYVCADSLEEAKNSPVAQSAISAGYEVIYMTDPVDEAASRSINTFEGKTLVDLGKDGFGVETDDKEYDELKEFIKENIKEVSKVEVSNKLGNVAGVVISGKDGLTANMEKLIKAHATANKKDFNLENLKRVLVINGEHDIIIKINVLIKEDKKEQAIEFVKGMYNTALIQSGYTVTDSNEYAQWVQKMIEKELSGIEEVENKEEKKEVKEENTVGVDDIVNQKNEL</sequence>
<dbReference type="NCBIfam" id="NF003555">
    <property type="entry name" value="PRK05218.1"/>
    <property type="match status" value="1"/>
</dbReference>
<keyword evidence="4" id="KW-0143">Chaperone</keyword>
<feature type="binding site" evidence="5">
    <location>
        <position position="106"/>
    </location>
    <ligand>
        <name>ATP</name>
        <dbReference type="ChEBI" id="CHEBI:30616"/>
    </ligand>
</feature>
<dbReference type="KEGG" id="edi:EDI_221760"/>
<feature type="binding site" evidence="5">
    <location>
        <begin position="113"/>
        <end position="114"/>
    </location>
    <ligand>
        <name>ATP</name>
        <dbReference type="ChEBI" id="CHEBI:30616"/>
    </ligand>
</feature>
<dbReference type="Pfam" id="PF00183">
    <property type="entry name" value="HSP90"/>
    <property type="match status" value="1"/>
</dbReference>
<dbReference type="OMA" id="TPMEEQG"/>
<feature type="binding site" evidence="5">
    <location>
        <position position="98"/>
    </location>
    <ligand>
        <name>ATP</name>
        <dbReference type="ChEBI" id="CHEBI:30616"/>
    </ligand>
</feature>
<dbReference type="PANTHER" id="PTHR11528">
    <property type="entry name" value="HEAT SHOCK PROTEIN 90 FAMILY MEMBER"/>
    <property type="match status" value="1"/>
</dbReference>
<dbReference type="Gene3D" id="3.30.565.10">
    <property type="entry name" value="Histidine kinase-like ATPase, C-terminal domain"/>
    <property type="match status" value="1"/>
</dbReference>
<evidence type="ECO:0000256" key="1">
    <source>
        <dbReference type="ARBA" id="ARBA00008239"/>
    </source>
</evidence>
<evidence type="ECO:0000256" key="3">
    <source>
        <dbReference type="ARBA" id="ARBA00022840"/>
    </source>
</evidence>
<feature type="region of interest" description="Disordered" evidence="6">
    <location>
        <begin position="689"/>
        <end position="715"/>
    </location>
</feature>
<dbReference type="PIRSF" id="PIRSF002583">
    <property type="entry name" value="Hsp90"/>
    <property type="match status" value="1"/>
</dbReference>
<dbReference type="OrthoDB" id="28737at2759"/>